<feature type="transmembrane region" description="Helical" evidence="2">
    <location>
        <begin position="51"/>
        <end position="73"/>
    </location>
</feature>
<dbReference type="RefSeq" id="WP_103017585.1">
    <property type="nucleotide sequence ID" value="NZ_JACIFB010000033.1"/>
</dbReference>
<proteinExistence type="predicted"/>
<dbReference type="Proteomes" id="UP001155034">
    <property type="component" value="Unassembled WGS sequence"/>
</dbReference>
<dbReference type="EMBL" id="JANUBF010000033">
    <property type="protein sequence ID" value="MCS4038002.1"/>
    <property type="molecule type" value="Genomic_DNA"/>
</dbReference>
<sequence>MSSSSSGHDQEESQDSEAEISPTEARGAIRDFLRNPMGTNLISTKDKGFPVGMVLFILNLIALIVVIALSLIFPGLF</sequence>
<accession>A0A840EKG2</accession>
<name>A0A840EKG2_9BACT</name>
<gene>
    <name evidence="3" type="ORF">GGP82_003362</name>
    <name evidence="4" type="ORF">GGP83_002728</name>
    <name evidence="5" type="ORF">GGQ01_003091</name>
</gene>
<dbReference type="Proteomes" id="UP001155010">
    <property type="component" value="Unassembled WGS sequence"/>
</dbReference>
<feature type="region of interest" description="Disordered" evidence="1">
    <location>
        <begin position="1"/>
        <end position="26"/>
    </location>
</feature>
<comment type="caution">
    <text evidence="3">The sequence shown here is derived from an EMBL/GenBank/DDBJ whole genome shotgun (WGS) entry which is preliminary data.</text>
</comment>
<dbReference type="EMBL" id="JANTYZ010000020">
    <property type="protein sequence ID" value="MCS3866779.1"/>
    <property type="molecule type" value="Genomic_DNA"/>
</dbReference>
<dbReference type="Proteomes" id="UP001155040">
    <property type="component" value="Unassembled WGS sequence"/>
</dbReference>
<keyword evidence="2" id="KW-0472">Membrane</keyword>
<evidence type="ECO:0000313" key="4">
    <source>
        <dbReference type="EMBL" id="MCS3952755.1"/>
    </source>
</evidence>
<evidence type="ECO:0000256" key="2">
    <source>
        <dbReference type="SAM" id="Phobius"/>
    </source>
</evidence>
<evidence type="ECO:0000313" key="6">
    <source>
        <dbReference type="Proteomes" id="UP001155034"/>
    </source>
</evidence>
<evidence type="ECO:0000256" key="1">
    <source>
        <dbReference type="SAM" id="MobiDB-lite"/>
    </source>
</evidence>
<dbReference type="AlphaFoldDB" id="A0A840EKG2"/>
<keyword evidence="2" id="KW-1133">Transmembrane helix</keyword>
<dbReference type="EMBL" id="JANUBB010000012">
    <property type="protein sequence ID" value="MCS3952755.1"/>
    <property type="molecule type" value="Genomic_DNA"/>
</dbReference>
<reference evidence="3" key="1">
    <citation type="submission" date="2022-08" db="EMBL/GenBank/DDBJ databases">
        <title>Genomic Encyclopedia of Type Strains, Phase V (KMG-V): Genome sequencing to study the core and pangenomes of soil and plant-associated prokaryotes.</title>
        <authorList>
            <person name="Whitman W."/>
        </authorList>
    </citation>
    <scope>NUCLEOTIDE SEQUENCE</scope>
    <source>
        <strain evidence="3">SP2016B</strain>
        <strain evidence="4">SP2017</strain>
        <strain evidence="5">SP3012</strain>
    </source>
</reference>
<protein>
    <submittedName>
        <fullName evidence="3">Uncharacterized protein</fullName>
    </submittedName>
</protein>
<keyword evidence="2" id="KW-0812">Transmembrane</keyword>
<organism evidence="3 6">
    <name type="scientific">Salinibacter ruber</name>
    <dbReference type="NCBI Taxonomy" id="146919"/>
    <lineage>
        <taxon>Bacteria</taxon>
        <taxon>Pseudomonadati</taxon>
        <taxon>Rhodothermota</taxon>
        <taxon>Rhodothermia</taxon>
        <taxon>Rhodothermales</taxon>
        <taxon>Salinibacteraceae</taxon>
        <taxon>Salinibacter</taxon>
    </lineage>
</organism>
<evidence type="ECO:0000313" key="3">
    <source>
        <dbReference type="EMBL" id="MCS3866779.1"/>
    </source>
</evidence>
<evidence type="ECO:0000313" key="5">
    <source>
        <dbReference type="EMBL" id="MCS4038002.1"/>
    </source>
</evidence>